<proteinExistence type="predicted"/>
<sequence>MARQALRPRPSDHCSQEAGQANSLHYFSPLLGFAHPVRDTRWQVCRGRNGEPIREHSRHVERNSRTRSDDCCGLHLNQRSTQETFIRGLAPDSPARLRVNFDRRAPPVFNRFRHCWKTSANAVLGNSLPVRRAQRDLVPSARSRCDEPKTRAASHRGNTRIQRHHFGLRERARIRASRWSSRPVLHASHYGQRKLAKTSPVFNLGCAKQPLCSLHDWCSR</sequence>
<name>A0A6J6HUJ0_9ZZZZ</name>
<protein>
    <submittedName>
        <fullName evidence="1">Unannotated protein</fullName>
    </submittedName>
</protein>
<dbReference type="AlphaFoldDB" id="A0A6J6HUJ0"/>
<organism evidence="1">
    <name type="scientific">freshwater metagenome</name>
    <dbReference type="NCBI Taxonomy" id="449393"/>
    <lineage>
        <taxon>unclassified sequences</taxon>
        <taxon>metagenomes</taxon>
        <taxon>ecological metagenomes</taxon>
    </lineage>
</organism>
<dbReference type="EMBL" id="CAEZUR010000073">
    <property type="protein sequence ID" value="CAB4612128.1"/>
    <property type="molecule type" value="Genomic_DNA"/>
</dbReference>
<evidence type="ECO:0000313" key="1">
    <source>
        <dbReference type="EMBL" id="CAB4612128.1"/>
    </source>
</evidence>
<reference evidence="1" key="1">
    <citation type="submission" date="2020-05" db="EMBL/GenBank/DDBJ databases">
        <authorList>
            <person name="Chiriac C."/>
            <person name="Salcher M."/>
            <person name="Ghai R."/>
            <person name="Kavagutti S V."/>
        </authorList>
    </citation>
    <scope>NUCLEOTIDE SEQUENCE</scope>
</reference>
<gene>
    <name evidence="1" type="ORF">UFOPK1843_00904</name>
</gene>
<accession>A0A6J6HUJ0</accession>